<dbReference type="RefSeq" id="XP_013757280.1">
    <property type="nucleotide sequence ID" value="XM_013901826.1"/>
</dbReference>
<dbReference type="PRINTS" id="PR00368">
    <property type="entry name" value="FADPNR"/>
</dbReference>
<evidence type="ECO:0000313" key="2">
    <source>
        <dbReference type="EMBL" id="KNC50121.1"/>
    </source>
</evidence>
<organism evidence="2 3">
    <name type="scientific">Thecamonas trahens ATCC 50062</name>
    <dbReference type="NCBI Taxonomy" id="461836"/>
    <lineage>
        <taxon>Eukaryota</taxon>
        <taxon>Apusozoa</taxon>
        <taxon>Apusomonadida</taxon>
        <taxon>Apusomonadidae</taxon>
        <taxon>Thecamonas</taxon>
    </lineage>
</organism>
<sequence>MAANNTKHKLVILGAGFGGLTAARAVEEASEEDAALLEAVLVSAPGPAVVGAFAPMVLKGKVKAEQVTRTVAPGGLNLSRVALVPDVVQSIDTENKVVRTKAGEISYDDLVVSLGVEYYDAVPGLNDAAFNLCDTADMVALRGALLRAESGTVVVAVGSLPYKCPPLPYEAAFAVDAVLREAGKRDAFRVVVTTPMAQAVPPFAPHVFQDMMAAKGIEFKTKAQPSAVDAVNKTVTFDDGESLEYTLLAATLPQRAPAVVREAMPIDDPRGFVVVDPKSLRTSVPHVYVIGDSATVKVNFAKAGLKVQPKAGKFAMVQAKTAVQAVLADARAAAAGESTSWDAPVVATWLPSTAQG</sequence>
<dbReference type="OMA" id="GHVANRM"/>
<evidence type="ECO:0000259" key="1">
    <source>
        <dbReference type="Pfam" id="PF07992"/>
    </source>
</evidence>
<dbReference type="GO" id="GO:0016491">
    <property type="term" value="F:oxidoreductase activity"/>
    <property type="evidence" value="ECO:0007669"/>
    <property type="project" value="InterPro"/>
</dbReference>
<gene>
    <name evidence="2" type="ORF">AMSG_05893</name>
</gene>
<dbReference type="Pfam" id="PF07992">
    <property type="entry name" value="Pyr_redox_2"/>
    <property type="match status" value="1"/>
</dbReference>
<dbReference type="EMBL" id="GL349459">
    <property type="protein sequence ID" value="KNC50121.1"/>
    <property type="molecule type" value="Genomic_DNA"/>
</dbReference>
<feature type="domain" description="FAD/NAD(P)-binding" evidence="1">
    <location>
        <begin position="9"/>
        <end position="301"/>
    </location>
</feature>
<name>A0A0L0DDF3_THETB</name>
<dbReference type="PANTHER" id="PTHR43755">
    <property type="match status" value="1"/>
</dbReference>
<dbReference type="InterPro" id="IPR036188">
    <property type="entry name" value="FAD/NAD-bd_sf"/>
</dbReference>
<dbReference type="PANTHER" id="PTHR43755:SF1">
    <property type="entry name" value="FAD-DEPENDENT PYRIDINE NUCLEOTIDE-DISULPHIDE OXIDOREDUCTASE"/>
    <property type="match status" value="1"/>
</dbReference>
<dbReference type="InterPro" id="IPR023753">
    <property type="entry name" value="FAD/NAD-binding_dom"/>
</dbReference>
<dbReference type="Proteomes" id="UP000054408">
    <property type="component" value="Unassembled WGS sequence"/>
</dbReference>
<dbReference type="OrthoDB" id="5376590at2759"/>
<accession>A0A0L0DDF3</accession>
<dbReference type="SUPFAM" id="SSF51905">
    <property type="entry name" value="FAD/NAD(P)-binding domain"/>
    <property type="match status" value="2"/>
</dbReference>
<reference evidence="2 3" key="1">
    <citation type="submission" date="2010-05" db="EMBL/GenBank/DDBJ databases">
        <title>The Genome Sequence of Thecamonas trahens ATCC 50062.</title>
        <authorList>
            <consortium name="The Broad Institute Genome Sequencing Platform"/>
            <person name="Russ C."/>
            <person name="Cuomo C."/>
            <person name="Shea T."/>
            <person name="Young S.K."/>
            <person name="Zeng Q."/>
            <person name="Koehrsen M."/>
            <person name="Haas B."/>
            <person name="Borodovsky M."/>
            <person name="Guigo R."/>
            <person name="Alvarado L."/>
            <person name="Berlin A."/>
            <person name="Bochicchio J."/>
            <person name="Borenstein D."/>
            <person name="Chapman S."/>
            <person name="Chen Z."/>
            <person name="Freedman E."/>
            <person name="Gellesch M."/>
            <person name="Goldberg J."/>
            <person name="Griggs A."/>
            <person name="Gujja S."/>
            <person name="Heilman E."/>
            <person name="Heiman D."/>
            <person name="Hepburn T."/>
            <person name="Howarth C."/>
            <person name="Jen D."/>
            <person name="Larson L."/>
            <person name="Mehta T."/>
            <person name="Park D."/>
            <person name="Pearson M."/>
            <person name="Roberts A."/>
            <person name="Saif S."/>
            <person name="Shenoy N."/>
            <person name="Sisk P."/>
            <person name="Stolte C."/>
            <person name="Sykes S."/>
            <person name="Thomson T."/>
            <person name="Walk T."/>
            <person name="White J."/>
            <person name="Yandava C."/>
            <person name="Burger G."/>
            <person name="Gray M.W."/>
            <person name="Holland P.W.H."/>
            <person name="King N."/>
            <person name="Lang F.B.F."/>
            <person name="Roger A.J."/>
            <person name="Ruiz-Trillo I."/>
            <person name="Lander E."/>
            <person name="Nusbaum C."/>
        </authorList>
    </citation>
    <scope>NUCLEOTIDE SEQUENCE [LARGE SCALE GENOMIC DNA]</scope>
    <source>
        <strain evidence="2 3">ATCC 50062</strain>
    </source>
</reference>
<dbReference type="Gene3D" id="3.50.50.60">
    <property type="entry name" value="FAD/NAD(P)-binding domain"/>
    <property type="match status" value="2"/>
</dbReference>
<dbReference type="STRING" id="461836.A0A0L0DDF3"/>
<dbReference type="InterPro" id="IPR052541">
    <property type="entry name" value="SQRD"/>
</dbReference>
<dbReference type="GeneID" id="25565200"/>
<evidence type="ECO:0000313" key="3">
    <source>
        <dbReference type="Proteomes" id="UP000054408"/>
    </source>
</evidence>
<dbReference type="AlphaFoldDB" id="A0A0L0DDF3"/>
<proteinExistence type="predicted"/>
<protein>
    <submittedName>
        <fullName evidence="2">FAD-dependent pyridine nucleotide-disulfide oxidoreductase</fullName>
    </submittedName>
</protein>
<dbReference type="eggNOG" id="KOG3851">
    <property type="taxonomic scope" value="Eukaryota"/>
</dbReference>
<keyword evidence="3" id="KW-1185">Reference proteome</keyword>